<sequence>MPAVNKSKSTSNRKPAPPPDLLDPEDILQEEEPKVGKKKAKHAAAKQPSCLDNAEEPLSSEQMGQQSRQPANPQSILGQLKSNFPQNGQRNDSSDALSEVDSTLKVSDEHTPPTNVWARGTAYGRSPPVEPIPGFSSGTPPYEPGFSTRGGFARSPPLSPPVRKARPVSYGSAVPPLPPHHRISTSPYGYAVNAYGSPPVPPHLPQQHFYGPHDVDLGLANATSQMNIQDPVALKFSRHPAPGNEAREAVFMIGDEELNILTYNGEKLEHSGFLGGVRGEILDACVLTWNVGSDPFAEYRPLVALTVHGPTNVEGENRDGPSSDATGVYLETKVMVYSIAKGCHVADLLSVPSPMRMFHGGVLPPGSAANLKTYASGNAIVVSSGDSGEVFVFSARKDHDSTVFECLGKFWTTIQPHFQRRDSSQPTSDAEISPADLGRGIDAENSAIISLNGRWLAFCPAGTPSRRSIGAILGDSVIHNKNSNITAGTPPSRPPVTCEVESPDVDTFFGKVAKGIAQEAVRSAKWIGEKGVQTWQNYWKKDSSTDNVPTTSSPSPPMYSPQFGMAQFPPTHAVESSNIPKDPEVVSILDLKSLQDAQGRRGVEVGPLATFQPPGGCSFLSFTPSGLGLLTANRKGDVQYIWDLQQMKHVKVSQTTSTPNSGCVRQIARYERLSPSTIIDLAWDGPTGYRFALLTKNRTVHIFDLPKTAFQWPPPHTKRERPSSAPVEPPQAKTEQEPVPAGGFFASAMSIAGRTQPMLANLRGRAPSINSGGITGFGASGIGLASTTGLKSGRAVAAGLSKSLGAASETVTNIRHANQSRLYLKIPARPGMLCWQRREGRTVLSILDLHTIKDYYVRMTKPREDRQRQTVSVFDARKPVVTKLPKGLDMIRDPLYRGHVARNEDSGTPPATGFWRFRASKADGVKMSHPLASAEIETNAPYQPFHCDHRVIISLLEDRLSDGLLSTMSGQHKAFSSRTMPGITDKWVFGGDIHSQQVPSTSLQPPMDEDDAVIYRETKITSDFPISGSTPVAALTEGLNHAVSNTKKRKNKKNKSSTLPNDEEAFIEADADFARRNVDIEQDMNSRKGQVFDLLDDEDMTR</sequence>
<evidence type="ECO:0008006" key="4">
    <source>
        <dbReference type="Google" id="ProtNLM"/>
    </source>
</evidence>
<feature type="compositionally biased region" description="Polar residues" evidence="1">
    <location>
        <begin position="59"/>
        <end position="105"/>
    </location>
</feature>
<feature type="region of interest" description="Disordered" evidence="1">
    <location>
        <begin position="1"/>
        <end position="167"/>
    </location>
</feature>
<dbReference type="STRING" id="215243.A0A0D2CD07"/>
<dbReference type="PANTHER" id="PTHR13268:SF0">
    <property type="entry name" value="BCAS3 MICROTUBULE ASSOCIATED CELL MIGRATION FACTOR"/>
    <property type="match status" value="1"/>
</dbReference>
<reference evidence="2 3" key="1">
    <citation type="submission" date="2015-01" db="EMBL/GenBank/DDBJ databases">
        <title>The Genome Sequence of Exophiala oligosperma CBS72588.</title>
        <authorList>
            <consortium name="The Broad Institute Genomics Platform"/>
            <person name="Cuomo C."/>
            <person name="de Hoog S."/>
            <person name="Gorbushina A."/>
            <person name="Stielow B."/>
            <person name="Teixiera M."/>
            <person name="Abouelleil A."/>
            <person name="Chapman S.B."/>
            <person name="Priest M."/>
            <person name="Young S.K."/>
            <person name="Wortman J."/>
            <person name="Nusbaum C."/>
            <person name="Birren B."/>
        </authorList>
    </citation>
    <scope>NUCLEOTIDE SEQUENCE [LARGE SCALE GENOMIC DNA]</scope>
    <source>
        <strain evidence="2 3">CBS 72588</strain>
    </source>
</reference>
<dbReference type="PANTHER" id="PTHR13268">
    <property type="entry name" value="BREAST CARCINOMA AMPLIFIED SEQUENCE 3"/>
    <property type="match status" value="1"/>
</dbReference>
<feature type="region of interest" description="Disordered" evidence="1">
    <location>
        <begin position="418"/>
        <end position="437"/>
    </location>
</feature>
<dbReference type="HOGENOM" id="CLU_005319_0_0_1"/>
<dbReference type="Proteomes" id="UP000053342">
    <property type="component" value="Unassembled WGS sequence"/>
</dbReference>
<dbReference type="GO" id="GO:0006914">
    <property type="term" value="P:autophagy"/>
    <property type="evidence" value="ECO:0007669"/>
    <property type="project" value="InterPro"/>
</dbReference>
<proteinExistence type="predicted"/>
<evidence type="ECO:0000313" key="2">
    <source>
        <dbReference type="EMBL" id="KIW47797.1"/>
    </source>
</evidence>
<dbReference type="InterPro" id="IPR036322">
    <property type="entry name" value="WD40_repeat_dom_sf"/>
</dbReference>
<keyword evidence="3" id="KW-1185">Reference proteome</keyword>
<dbReference type="OrthoDB" id="3938623at2759"/>
<feature type="compositionally biased region" description="Polar residues" evidence="1">
    <location>
        <begin position="1"/>
        <end position="13"/>
    </location>
</feature>
<dbReference type="GeneID" id="27352533"/>
<dbReference type="GO" id="GO:0005737">
    <property type="term" value="C:cytoplasm"/>
    <property type="evidence" value="ECO:0007669"/>
    <property type="project" value="TreeGrafter"/>
</dbReference>
<protein>
    <recommendedName>
        <fullName evidence="4">BCAS3 domain-containing protein</fullName>
    </recommendedName>
</protein>
<organism evidence="2 3">
    <name type="scientific">Exophiala oligosperma</name>
    <dbReference type="NCBI Taxonomy" id="215243"/>
    <lineage>
        <taxon>Eukaryota</taxon>
        <taxon>Fungi</taxon>
        <taxon>Dikarya</taxon>
        <taxon>Ascomycota</taxon>
        <taxon>Pezizomycotina</taxon>
        <taxon>Eurotiomycetes</taxon>
        <taxon>Chaetothyriomycetidae</taxon>
        <taxon>Chaetothyriales</taxon>
        <taxon>Herpotrichiellaceae</taxon>
        <taxon>Exophiala</taxon>
    </lineage>
</organism>
<dbReference type="SUPFAM" id="SSF50978">
    <property type="entry name" value="WD40 repeat-like"/>
    <property type="match status" value="1"/>
</dbReference>
<gene>
    <name evidence="2" type="ORF">PV06_00459</name>
</gene>
<dbReference type="VEuPathDB" id="FungiDB:PV06_00459"/>
<dbReference type="GO" id="GO:0042594">
    <property type="term" value="P:response to starvation"/>
    <property type="evidence" value="ECO:0007669"/>
    <property type="project" value="TreeGrafter"/>
</dbReference>
<name>A0A0D2CD07_9EURO</name>
<evidence type="ECO:0000313" key="3">
    <source>
        <dbReference type="Proteomes" id="UP000053342"/>
    </source>
</evidence>
<dbReference type="AlphaFoldDB" id="A0A0D2CD07"/>
<feature type="region of interest" description="Disordered" evidence="1">
    <location>
        <begin position="711"/>
        <end position="738"/>
    </location>
</feature>
<dbReference type="EMBL" id="KN847332">
    <property type="protein sequence ID" value="KIW47797.1"/>
    <property type="molecule type" value="Genomic_DNA"/>
</dbReference>
<accession>A0A0D2CD07</accession>
<dbReference type="InterPro" id="IPR045142">
    <property type="entry name" value="BCAS3-like"/>
</dbReference>
<dbReference type="RefSeq" id="XP_016268013.1">
    <property type="nucleotide sequence ID" value="XM_016400960.1"/>
</dbReference>
<evidence type="ECO:0000256" key="1">
    <source>
        <dbReference type="SAM" id="MobiDB-lite"/>
    </source>
</evidence>